<evidence type="ECO:0000313" key="6">
    <source>
        <dbReference type="Proteomes" id="UP000030689"/>
    </source>
</evidence>
<organism evidence="5 6">
    <name type="scientific">Eutrema salsugineum</name>
    <name type="common">Saltwater cress</name>
    <name type="synonym">Sisymbrium salsugineum</name>
    <dbReference type="NCBI Taxonomy" id="72664"/>
    <lineage>
        <taxon>Eukaryota</taxon>
        <taxon>Viridiplantae</taxon>
        <taxon>Streptophyta</taxon>
        <taxon>Embryophyta</taxon>
        <taxon>Tracheophyta</taxon>
        <taxon>Spermatophyta</taxon>
        <taxon>Magnoliopsida</taxon>
        <taxon>eudicotyledons</taxon>
        <taxon>Gunneridae</taxon>
        <taxon>Pentapetalae</taxon>
        <taxon>rosids</taxon>
        <taxon>malvids</taxon>
        <taxon>Brassicales</taxon>
        <taxon>Brassicaceae</taxon>
        <taxon>Eutremeae</taxon>
        <taxon>Eutrema</taxon>
    </lineage>
</organism>
<dbReference type="Proteomes" id="UP000030689">
    <property type="component" value="Unassembled WGS sequence"/>
</dbReference>
<dbReference type="KEGG" id="eus:EUTSA_v10025957mg"/>
<evidence type="ECO:0000256" key="3">
    <source>
        <dbReference type="ARBA" id="ARBA00023163"/>
    </source>
</evidence>
<feature type="region of interest" description="Disordered" evidence="4">
    <location>
        <begin position="1"/>
        <end position="95"/>
    </location>
</feature>
<dbReference type="Pfam" id="PF08744">
    <property type="entry name" value="NOZZLE"/>
    <property type="match status" value="1"/>
</dbReference>
<dbReference type="InterPro" id="IPR040356">
    <property type="entry name" value="SPEAR"/>
</dbReference>
<reference evidence="5 6" key="1">
    <citation type="journal article" date="2013" name="Front. Plant Sci.">
        <title>The Reference Genome of the Halophytic Plant Eutrema salsugineum.</title>
        <authorList>
            <person name="Yang R."/>
            <person name="Jarvis D.E."/>
            <person name="Chen H."/>
            <person name="Beilstein M.A."/>
            <person name="Grimwood J."/>
            <person name="Jenkins J."/>
            <person name="Shu S."/>
            <person name="Prochnik S."/>
            <person name="Xin M."/>
            <person name="Ma C."/>
            <person name="Schmutz J."/>
            <person name="Wing R.A."/>
            <person name="Mitchell-Olds T."/>
            <person name="Schumaker K.S."/>
            <person name="Wang X."/>
        </authorList>
    </citation>
    <scope>NUCLEOTIDE SEQUENCE [LARGE SCALE GENOMIC DNA]</scope>
</reference>
<accession>V4MGZ8</accession>
<keyword evidence="6" id="KW-1185">Reference proteome</keyword>
<keyword evidence="3" id="KW-0804">Transcription</keyword>
<dbReference type="EMBL" id="KI517384">
    <property type="protein sequence ID" value="ESQ54542.1"/>
    <property type="molecule type" value="Genomic_DNA"/>
</dbReference>
<evidence type="ECO:0000256" key="4">
    <source>
        <dbReference type="SAM" id="MobiDB-lite"/>
    </source>
</evidence>
<evidence type="ECO:0000256" key="1">
    <source>
        <dbReference type="ARBA" id="ARBA00022491"/>
    </source>
</evidence>
<dbReference type="PANTHER" id="PTHR33388:SF2">
    <property type="entry name" value="PROTEIN SPOROCYTELESS"/>
    <property type="match status" value="1"/>
</dbReference>
<dbReference type="PANTHER" id="PTHR33388">
    <property type="entry name" value="OS01G0212500 PROTEIN"/>
    <property type="match status" value="1"/>
</dbReference>
<evidence type="ECO:0000313" key="5">
    <source>
        <dbReference type="EMBL" id="ESQ54542.1"/>
    </source>
</evidence>
<evidence type="ECO:0000256" key="2">
    <source>
        <dbReference type="ARBA" id="ARBA00023015"/>
    </source>
</evidence>
<sequence>MATSLFFIPTDQNNPNELQRNTHHVNGSGEIRTEPQQKTRGRKPGSKTGQQNQKKPKRRGMGMAQLERIRIEGEKKKTAVAGGGDTSAITTRLPDPGVVLQGFPSYGGPTTASSFGSRLYCGGVGSGQIMIEPWGFVETPNIRYDTCFIKKKRLDGDDQNVVRSNGGGFSKYTMIPPPMNGYDHLLPPDQRNQGFFYDHRLARSASASSNHPYFHEATNHTGLLDEFESGNPRNGTGDVKEYEFFPRKYDETDSVATSVGDCSPNISTIDLSLKL</sequence>
<dbReference type="InterPro" id="IPR014855">
    <property type="entry name" value="NOZZLE"/>
</dbReference>
<dbReference type="AlphaFoldDB" id="V4MGZ8"/>
<gene>
    <name evidence="5" type="ORF">EUTSA_v10025957mg</name>
</gene>
<keyword evidence="2" id="KW-0805">Transcription regulation</keyword>
<feature type="compositionally biased region" description="Polar residues" evidence="4">
    <location>
        <begin position="10"/>
        <end position="19"/>
    </location>
</feature>
<protein>
    <submittedName>
        <fullName evidence="5">Uncharacterized protein</fullName>
    </submittedName>
</protein>
<dbReference type="GO" id="GO:0005634">
    <property type="term" value="C:nucleus"/>
    <property type="evidence" value="ECO:0007669"/>
    <property type="project" value="EnsemblPlants"/>
</dbReference>
<name>V4MGZ8_EUTSA</name>
<feature type="compositionally biased region" description="Basic and acidic residues" evidence="4">
    <location>
        <begin position="67"/>
        <end position="77"/>
    </location>
</feature>
<dbReference type="STRING" id="72664.V4MGZ8"/>
<dbReference type="GO" id="GO:0048653">
    <property type="term" value="P:anther development"/>
    <property type="evidence" value="ECO:0007669"/>
    <property type="project" value="EnsemblPlants"/>
</dbReference>
<dbReference type="OMA" id="FSKYTMI"/>
<keyword evidence="1" id="KW-0678">Repressor</keyword>
<dbReference type="GO" id="GO:0048533">
    <property type="term" value="P:sporocyte differentiation"/>
    <property type="evidence" value="ECO:0007669"/>
    <property type="project" value="EnsemblPlants"/>
</dbReference>
<proteinExistence type="predicted"/>
<dbReference type="Gramene" id="ESQ54542">
    <property type="protein sequence ID" value="ESQ54542"/>
    <property type="gene ID" value="EUTSA_v10025957mg"/>
</dbReference>
<dbReference type="GO" id="GO:0003700">
    <property type="term" value="F:DNA-binding transcription factor activity"/>
    <property type="evidence" value="ECO:0007669"/>
    <property type="project" value="EnsemblPlants"/>
</dbReference>
<dbReference type="eggNOG" id="ENOG502R7KG">
    <property type="taxonomic scope" value="Eukaryota"/>
</dbReference>